<feature type="compositionally biased region" description="Low complexity" evidence="7">
    <location>
        <begin position="763"/>
        <end position="789"/>
    </location>
</feature>
<dbReference type="InterPro" id="IPR000299">
    <property type="entry name" value="FERM_domain"/>
</dbReference>
<dbReference type="Pfam" id="PF09379">
    <property type="entry name" value="FERM_N"/>
    <property type="match status" value="1"/>
</dbReference>
<evidence type="ECO:0000256" key="3">
    <source>
        <dbReference type="ARBA" id="ARBA00022025"/>
    </source>
</evidence>
<dbReference type="SMART" id="SM01195">
    <property type="entry name" value="FA"/>
    <property type="match status" value="1"/>
</dbReference>
<dbReference type="InterPro" id="IPR014352">
    <property type="entry name" value="FERM/acyl-CoA-bd_prot_sf"/>
</dbReference>
<organism evidence="9 10">
    <name type="scientific">Steinernema hermaphroditum</name>
    <dbReference type="NCBI Taxonomy" id="289476"/>
    <lineage>
        <taxon>Eukaryota</taxon>
        <taxon>Metazoa</taxon>
        <taxon>Ecdysozoa</taxon>
        <taxon>Nematoda</taxon>
        <taxon>Chromadorea</taxon>
        <taxon>Rhabditida</taxon>
        <taxon>Tylenchina</taxon>
        <taxon>Panagrolaimomorpha</taxon>
        <taxon>Strongyloidoidea</taxon>
        <taxon>Steinernematidae</taxon>
        <taxon>Steinernema</taxon>
    </lineage>
</organism>
<dbReference type="InterPro" id="IPR019747">
    <property type="entry name" value="FERM_CS"/>
</dbReference>
<evidence type="ECO:0000313" key="10">
    <source>
        <dbReference type="Proteomes" id="UP001175271"/>
    </source>
</evidence>
<dbReference type="CDD" id="cd17108">
    <property type="entry name" value="FERM_F1_EPB41L5_like"/>
    <property type="match status" value="1"/>
</dbReference>
<evidence type="ECO:0000259" key="8">
    <source>
        <dbReference type="PROSITE" id="PS50057"/>
    </source>
</evidence>
<evidence type="ECO:0000256" key="1">
    <source>
        <dbReference type="ARBA" id="ARBA00004496"/>
    </source>
</evidence>
<dbReference type="SMART" id="SM00295">
    <property type="entry name" value="B41"/>
    <property type="match status" value="1"/>
</dbReference>
<evidence type="ECO:0000256" key="7">
    <source>
        <dbReference type="SAM" id="MobiDB-lite"/>
    </source>
</evidence>
<feature type="region of interest" description="Disordered" evidence="7">
    <location>
        <begin position="459"/>
        <end position="544"/>
    </location>
</feature>
<dbReference type="PROSITE" id="PS50057">
    <property type="entry name" value="FERM_3"/>
    <property type="match status" value="1"/>
</dbReference>
<feature type="domain" description="FERM" evidence="8">
    <location>
        <begin position="143"/>
        <end position="430"/>
    </location>
</feature>
<dbReference type="PRINTS" id="PR00661">
    <property type="entry name" value="ERMFAMILY"/>
</dbReference>
<comment type="caution">
    <text evidence="9">The sequence shown here is derived from an EMBL/GenBank/DDBJ whole genome shotgun (WGS) entry which is preliminary data.</text>
</comment>
<dbReference type="PROSITE" id="PS00660">
    <property type="entry name" value="FERM_1"/>
    <property type="match status" value="1"/>
</dbReference>
<dbReference type="GO" id="GO:0005856">
    <property type="term" value="C:cytoskeleton"/>
    <property type="evidence" value="ECO:0007669"/>
    <property type="project" value="TreeGrafter"/>
</dbReference>
<evidence type="ECO:0000313" key="9">
    <source>
        <dbReference type="EMBL" id="KAK0417806.1"/>
    </source>
</evidence>
<dbReference type="PANTHER" id="PTHR23280:SF25">
    <property type="entry name" value="MOESIN_EZRIN_RADIXIN HOMOLOG 1"/>
    <property type="match status" value="1"/>
</dbReference>
<feature type="region of interest" description="Disordered" evidence="7">
    <location>
        <begin position="1"/>
        <end position="91"/>
    </location>
</feature>
<dbReference type="InterPro" id="IPR018980">
    <property type="entry name" value="FERM_PH-like_C"/>
</dbReference>
<dbReference type="InterPro" id="IPR035963">
    <property type="entry name" value="FERM_2"/>
</dbReference>
<dbReference type="Proteomes" id="UP001175271">
    <property type="component" value="Unassembled WGS sequence"/>
</dbReference>
<dbReference type="GO" id="GO:0031032">
    <property type="term" value="P:actomyosin structure organization"/>
    <property type="evidence" value="ECO:0007669"/>
    <property type="project" value="TreeGrafter"/>
</dbReference>
<dbReference type="CDD" id="cd14473">
    <property type="entry name" value="FERM_B-lobe"/>
    <property type="match status" value="1"/>
</dbReference>
<evidence type="ECO:0000256" key="4">
    <source>
        <dbReference type="ARBA" id="ARBA00022490"/>
    </source>
</evidence>
<feature type="compositionally biased region" description="Polar residues" evidence="7">
    <location>
        <begin position="747"/>
        <end position="757"/>
    </location>
</feature>
<dbReference type="PANTHER" id="PTHR23280">
    <property type="entry name" value="4.1 G PROTEIN"/>
    <property type="match status" value="1"/>
</dbReference>
<keyword evidence="10" id="KW-1185">Reference proteome</keyword>
<dbReference type="GO" id="GO:0008092">
    <property type="term" value="F:cytoskeletal protein binding"/>
    <property type="evidence" value="ECO:0007669"/>
    <property type="project" value="InterPro"/>
</dbReference>
<dbReference type="SMART" id="SM01196">
    <property type="entry name" value="FERM_C"/>
    <property type="match status" value="1"/>
</dbReference>
<protein>
    <recommendedName>
        <fullName evidence="3">Moesin/ezrin/radixin homolog 1</fullName>
    </recommendedName>
</protein>
<gene>
    <name evidence="9" type="ORF">QR680_013221</name>
</gene>
<dbReference type="FunFam" id="1.20.80.10:FF:000003">
    <property type="entry name" value="Tyrosine-protein phosphatase non-receptor type 4"/>
    <property type="match status" value="1"/>
</dbReference>
<dbReference type="Gene3D" id="2.30.29.30">
    <property type="entry name" value="Pleckstrin-homology domain (PH domain)/Phosphotyrosine-binding domain (PTB)"/>
    <property type="match status" value="1"/>
</dbReference>
<dbReference type="InterPro" id="IPR019748">
    <property type="entry name" value="FERM_central"/>
</dbReference>
<dbReference type="InterPro" id="IPR014847">
    <property type="entry name" value="FA"/>
</dbReference>
<evidence type="ECO:0000256" key="2">
    <source>
        <dbReference type="ARBA" id="ARBA00004536"/>
    </source>
</evidence>
<sequence length="869" mass="95618">MAMFSRGESAWIGPRKAQPFPGDTSPLHFAQPVAESPPKSPSESTFRPPTLLPGWRSPVPRMPPPAPSRSLQRLASPETPSDAEAAERESIAMPGFLRSLSQRFRRAPGAGGLPTSPVASSSAYQKQSLDAATMERRLDRKECQCKVLLLDGTDLTLIVPKKATGQDVYAELFYMMDLDEHDYFGLQFTDHYHVQHWLDPLKKLNKQVPIGPPYTFRFRVKFYSSEPCNLREEITRYQFFLQLKQDVQSGRVYCPKETAAKLGALALQSEFGDFDPKEHSVLFVSEFRFHPEQDEQMEADILREYLQCKGQTPAQAELNYLNVVKWLELYGVDMHTVEGKDGNEYRLGLTPTGMIVFDGKQKIGLFCWEKIQKLDFRNRKLTIVVEEDADAATKGQIQLHTFVFNLASHKACKHLWKCAIEHHSFFRLKFHQPTRTSRTQLFRLGSTFKYRGRTEYENVHRDGRLSRRHSTFERRPSQRFGPRQSLLQNRQRHRQEIKQQIAAAAGLSRDPPPAVAPSEVPKAESAEKPVSCEGSPLSSLGSSVLSSGYHSANTVASKAAAAEARLDSLIYSGAATSPPPTIPEIEQLTQSPHAQKRMPEAASATTFPSAVSGASREQILPTTTGAQKPDTAAFVPRAPSQSPAGSAHVINIDIGDKDAAIHGLPQSPTLIPKYSAVAPAKPSDSPPESPPPPESTNPPSLPNEEPDAPPKPSGIPQRSAMSTSVLPKRESHLKAPSAIPRRASALAASTSGGQMSNMAPPGRSSRLPVISRSSSGGPLLTPLTSHSLSNDSLATPNSRTSTPPLHDYVNYGIHRSTPKSQHFYGSHCAPKAHYYSEFSGGHHTTYIPIVRTGLPSTAATPRSRLITDL</sequence>
<proteinExistence type="predicted"/>
<evidence type="ECO:0000256" key="6">
    <source>
        <dbReference type="ARBA" id="ARBA00043944"/>
    </source>
</evidence>
<comment type="subcellular location">
    <subcellularLocation>
        <location evidence="2">Cell junction</location>
        <location evidence="2">Adherens junction</location>
    </subcellularLocation>
    <subcellularLocation>
        <location evidence="6">Cell projection</location>
        <location evidence="6">Rhabdomere</location>
    </subcellularLocation>
    <subcellularLocation>
        <location evidence="1">Cytoplasm</location>
    </subcellularLocation>
</comment>
<dbReference type="EMBL" id="JAUCMV010000002">
    <property type="protein sequence ID" value="KAK0417806.1"/>
    <property type="molecule type" value="Genomic_DNA"/>
</dbReference>
<dbReference type="Pfam" id="PF09380">
    <property type="entry name" value="FERM_C"/>
    <property type="match status" value="1"/>
</dbReference>
<dbReference type="InterPro" id="IPR000798">
    <property type="entry name" value="Ez/rad/moesin-like"/>
</dbReference>
<dbReference type="SUPFAM" id="SSF50729">
    <property type="entry name" value="PH domain-like"/>
    <property type="match status" value="1"/>
</dbReference>
<name>A0AA39I6B6_9BILA</name>
<dbReference type="InterPro" id="IPR019749">
    <property type="entry name" value="Band_41_domain"/>
</dbReference>
<dbReference type="GO" id="GO:0005737">
    <property type="term" value="C:cytoplasm"/>
    <property type="evidence" value="ECO:0007669"/>
    <property type="project" value="UniProtKB-SubCell"/>
</dbReference>
<dbReference type="AlphaFoldDB" id="A0AA39I6B6"/>
<dbReference type="InterPro" id="IPR029071">
    <property type="entry name" value="Ubiquitin-like_domsf"/>
</dbReference>
<dbReference type="CDD" id="cd13186">
    <property type="entry name" value="FERM_C_NBL4_NBL5"/>
    <property type="match status" value="1"/>
</dbReference>
<feature type="compositionally biased region" description="Pro residues" evidence="7">
    <location>
        <begin position="684"/>
        <end position="701"/>
    </location>
</feature>
<dbReference type="FunFam" id="3.10.20.90:FF:000024">
    <property type="entry name" value="Erythrocyte membrane protein band 4.1-like 5"/>
    <property type="match status" value="1"/>
</dbReference>
<feature type="compositionally biased region" description="Low complexity" evidence="7">
    <location>
        <begin position="531"/>
        <end position="544"/>
    </location>
</feature>
<dbReference type="Gene3D" id="3.10.20.90">
    <property type="entry name" value="Phosphatidylinositol 3-kinase Catalytic Subunit, Chain A, domain 1"/>
    <property type="match status" value="1"/>
</dbReference>
<feature type="region of interest" description="Disordered" evidence="7">
    <location>
        <begin position="676"/>
        <end position="805"/>
    </location>
</feature>
<dbReference type="PROSITE" id="PS00661">
    <property type="entry name" value="FERM_2"/>
    <property type="match status" value="1"/>
</dbReference>
<dbReference type="InterPro" id="IPR011993">
    <property type="entry name" value="PH-like_dom_sf"/>
</dbReference>
<reference evidence="9" key="1">
    <citation type="submission" date="2023-06" db="EMBL/GenBank/DDBJ databases">
        <title>Genomic analysis of the entomopathogenic nematode Steinernema hermaphroditum.</title>
        <authorList>
            <person name="Schwarz E.M."/>
            <person name="Heppert J.K."/>
            <person name="Baniya A."/>
            <person name="Schwartz H.T."/>
            <person name="Tan C.-H."/>
            <person name="Antoshechkin I."/>
            <person name="Sternberg P.W."/>
            <person name="Goodrich-Blair H."/>
            <person name="Dillman A.R."/>
        </authorList>
    </citation>
    <scope>NUCLEOTIDE SEQUENCE</scope>
    <source>
        <strain evidence="9">PS9179</strain>
        <tissue evidence="9">Whole animal</tissue>
    </source>
</reference>
<dbReference type="GO" id="GO:0005912">
    <property type="term" value="C:adherens junction"/>
    <property type="evidence" value="ECO:0007669"/>
    <property type="project" value="UniProtKB-SubCell"/>
</dbReference>
<dbReference type="Pfam" id="PF00373">
    <property type="entry name" value="FERM_M"/>
    <property type="match status" value="1"/>
</dbReference>
<dbReference type="GO" id="GO:0005886">
    <property type="term" value="C:plasma membrane"/>
    <property type="evidence" value="ECO:0007669"/>
    <property type="project" value="UniProtKB-ARBA"/>
</dbReference>
<accession>A0AA39I6B6</accession>
<dbReference type="InterPro" id="IPR018979">
    <property type="entry name" value="FERM_N"/>
</dbReference>
<keyword evidence="4" id="KW-0963">Cytoplasm</keyword>
<feature type="region of interest" description="Disordered" evidence="7">
    <location>
        <begin position="622"/>
        <end position="646"/>
    </location>
</feature>
<dbReference type="SUPFAM" id="SSF47031">
    <property type="entry name" value="Second domain of FERM"/>
    <property type="match status" value="1"/>
</dbReference>
<evidence type="ECO:0000256" key="5">
    <source>
        <dbReference type="ARBA" id="ARBA00022949"/>
    </source>
</evidence>
<dbReference type="SUPFAM" id="SSF54236">
    <property type="entry name" value="Ubiquitin-like"/>
    <property type="match status" value="1"/>
</dbReference>
<dbReference type="PRINTS" id="PR00935">
    <property type="entry name" value="BAND41"/>
</dbReference>
<feature type="compositionally biased region" description="Polar residues" evidence="7">
    <location>
        <begin position="790"/>
        <end position="803"/>
    </location>
</feature>
<dbReference type="FunFam" id="2.30.29.30:FF:000002">
    <property type="entry name" value="Band 4.1-like protein 5 isoform 1"/>
    <property type="match status" value="1"/>
</dbReference>
<feature type="compositionally biased region" description="Basic and acidic residues" evidence="7">
    <location>
        <begin position="459"/>
        <end position="476"/>
    </location>
</feature>
<dbReference type="Gene3D" id="1.20.80.10">
    <property type="match status" value="1"/>
</dbReference>
<keyword evidence="5" id="KW-0965">Cell junction</keyword>
<dbReference type="Pfam" id="PF08736">
    <property type="entry name" value="FA"/>
    <property type="match status" value="1"/>
</dbReference>